<reference evidence="2 3" key="1">
    <citation type="submission" date="2022-10" db="EMBL/GenBank/DDBJ databases">
        <title>Defluviimonas sp. CAU 1641 isolated from mud.</title>
        <authorList>
            <person name="Kim W."/>
        </authorList>
    </citation>
    <scope>NUCLEOTIDE SEQUENCE [LARGE SCALE GENOMIC DNA]</scope>
    <source>
        <strain evidence="2 3">CAU 1641</strain>
    </source>
</reference>
<dbReference type="Pfam" id="PF05099">
    <property type="entry name" value="TerB"/>
    <property type="match status" value="1"/>
</dbReference>
<proteinExistence type="predicted"/>
<dbReference type="SUPFAM" id="SSF158682">
    <property type="entry name" value="TerB-like"/>
    <property type="match status" value="1"/>
</dbReference>
<evidence type="ECO:0000259" key="1">
    <source>
        <dbReference type="Pfam" id="PF05099"/>
    </source>
</evidence>
<feature type="domain" description="Co-chaperone DjlA N-terminal" evidence="1">
    <location>
        <begin position="30"/>
        <end position="148"/>
    </location>
</feature>
<dbReference type="CDD" id="cd07176">
    <property type="entry name" value="terB"/>
    <property type="match status" value="1"/>
</dbReference>
<evidence type="ECO:0000313" key="3">
    <source>
        <dbReference type="Proteomes" id="UP001207582"/>
    </source>
</evidence>
<dbReference type="InterPro" id="IPR029024">
    <property type="entry name" value="TerB-like"/>
</dbReference>
<sequence>MLSWLKTKGAEARATLTAEVAKFRNRGFMEAVVASCALVAAADGSIDGAEKQKMMGYIRNADELKHFATDEVVAFFGKITSSFEFDVEIGRAEALKVIGRIRGNDEQARIMVRVACAIGAADGDFAPSEKSVIRTICGELGLNPGDFDL</sequence>
<dbReference type="Proteomes" id="UP001207582">
    <property type="component" value="Unassembled WGS sequence"/>
</dbReference>
<comment type="caution">
    <text evidence="2">The sequence shown here is derived from an EMBL/GenBank/DDBJ whole genome shotgun (WGS) entry which is preliminary data.</text>
</comment>
<organism evidence="2 3">
    <name type="scientific">Defluviimonas salinarum</name>
    <dbReference type="NCBI Taxonomy" id="2992147"/>
    <lineage>
        <taxon>Bacteria</taxon>
        <taxon>Pseudomonadati</taxon>
        <taxon>Pseudomonadota</taxon>
        <taxon>Alphaproteobacteria</taxon>
        <taxon>Rhodobacterales</taxon>
        <taxon>Paracoccaceae</taxon>
        <taxon>Albidovulum</taxon>
    </lineage>
</organism>
<protein>
    <submittedName>
        <fullName evidence="2">Tellurite resistance TerB family protein</fullName>
    </submittedName>
</protein>
<evidence type="ECO:0000313" key="2">
    <source>
        <dbReference type="EMBL" id="MCW3782532.1"/>
    </source>
</evidence>
<accession>A0ABT3J4C2</accession>
<dbReference type="InterPro" id="IPR007791">
    <property type="entry name" value="DjlA_N"/>
</dbReference>
<keyword evidence="3" id="KW-1185">Reference proteome</keyword>
<dbReference type="Gene3D" id="1.10.3680.10">
    <property type="entry name" value="TerB-like"/>
    <property type="match status" value="1"/>
</dbReference>
<dbReference type="EMBL" id="JAPDOG010000011">
    <property type="protein sequence ID" value="MCW3782532.1"/>
    <property type="molecule type" value="Genomic_DNA"/>
</dbReference>
<name>A0ABT3J4C2_9RHOB</name>
<gene>
    <name evidence="2" type="ORF">OM960_13150</name>
</gene>
<dbReference type="RefSeq" id="WP_264772265.1">
    <property type="nucleotide sequence ID" value="NZ_JAPDOG010000011.1"/>
</dbReference>